<dbReference type="AlphaFoldDB" id="A0A4Y2T7B2"/>
<protein>
    <submittedName>
        <fullName evidence="1">Uncharacterized protein</fullName>
    </submittedName>
</protein>
<comment type="caution">
    <text evidence="1">The sequence shown here is derived from an EMBL/GenBank/DDBJ whole genome shotgun (WGS) entry which is preliminary data.</text>
</comment>
<organism evidence="1 2">
    <name type="scientific">Araneus ventricosus</name>
    <name type="common">Orbweaver spider</name>
    <name type="synonym">Epeira ventricosa</name>
    <dbReference type="NCBI Taxonomy" id="182803"/>
    <lineage>
        <taxon>Eukaryota</taxon>
        <taxon>Metazoa</taxon>
        <taxon>Ecdysozoa</taxon>
        <taxon>Arthropoda</taxon>
        <taxon>Chelicerata</taxon>
        <taxon>Arachnida</taxon>
        <taxon>Araneae</taxon>
        <taxon>Araneomorphae</taxon>
        <taxon>Entelegynae</taxon>
        <taxon>Araneoidea</taxon>
        <taxon>Araneidae</taxon>
        <taxon>Araneus</taxon>
    </lineage>
</organism>
<proteinExistence type="predicted"/>
<evidence type="ECO:0000313" key="2">
    <source>
        <dbReference type="Proteomes" id="UP000499080"/>
    </source>
</evidence>
<evidence type="ECO:0000313" key="1">
    <source>
        <dbReference type="EMBL" id="GBN96502.1"/>
    </source>
</evidence>
<sequence length="111" mass="12540">MLMDWDRLGARTSLEFYPLCELESCYTSSGSSVDPLGTTLEFRPQCERGSCLGGNGFSFEEERQKNPVEEMTLDRVTGTILDYRFGVGYFSWSRGIKKIPAYSKALAMKEV</sequence>
<name>A0A4Y2T7B2_ARAVE</name>
<dbReference type="EMBL" id="BGPR01026630">
    <property type="protein sequence ID" value="GBN96502.1"/>
    <property type="molecule type" value="Genomic_DNA"/>
</dbReference>
<gene>
    <name evidence="1" type="ORF">AVEN_223046_1</name>
</gene>
<dbReference type="Proteomes" id="UP000499080">
    <property type="component" value="Unassembled WGS sequence"/>
</dbReference>
<keyword evidence="2" id="KW-1185">Reference proteome</keyword>
<accession>A0A4Y2T7B2</accession>
<reference evidence="1 2" key="1">
    <citation type="journal article" date="2019" name="Sci. Rep.">
        <title>Orb-weaving spider Araneus ventricosus genome elucidates the spidroin gene catalogue.</title>
        <authorList>
            <person name="Kono N."/>
            <person name="Nakamura H."/>
            <person name="Ohtoshi R."/>
            <person name="Moran D.A.P."/>
            <person name="Shinohara A."/>
            <person name="Yoshida Y."/>
            <person name="Fujiwara M."/>
            <person name="Mori M."/>
            <person name="Tomita M."/>
            <person name="Arakawa K."/>
        </authorList>
    </citation>
    <scope>NUCLEOTIDE SEQUENCE [LARGE SCALE GENOMIC DNA]</scope>
</reference>